<protein>
    <submittedName>
        <fullName evidence="1">Uncharacterized protein</fullName>
    </submittedName>
</protein>
<name>A0A8X7V260_BRACI</name>
<keyword evidence="2" id="KW-1185">Reference proteome</keyword>
<dbReference type="Proteomes" id="UP000886595">
    <property type="component" value="Unassembled WGS sequence"/>
</dbReference>
<evidence type="ECO:0000313" key="1">
    <source>
        <dbReference type="EMBL" id="KAG2298351.1"/>
    </source>
</evidence>
<dbReference type="AlphaFoldDB" id="A0A8X7V260"/>
<reference evidence="1 2" key="1">
    <citation type="submission" date="2020-02" db="EMBL/GenBank/DDBJ databases">
        <authorList>
            <person name="Ma Q."/>
            <person name="Huang Y."/>
            <person name="Song X."/>
            <person name="Pei D."/>
        </authorList>
    </citation>
    <scope>NUCLEOTIDE SEQUENCE [LARGE SCALE GENOMIC DNA]</scope>
    <source>
        <strain evidence="1">Sxm20200214</strain>
        <tissue evidence="1">Leaf</tissue>
    </source>
</reference>
<organism evidence="1 2">
    <name type="scientific">Brassica carinata</name>
    <name type="common">Ethiopian mustard</name>
    <name type="synonym">Abyssinian cabbage</name>
    <dbReference type="NCBI Taxonomy" id="52824"/>
    <lineage>
        <taxon>Eukaryota</taxon>
        <taxon>Viridiplantae</taxon>
        <taxon>Streptophyta</taxon>
        <taxon>Embryophyta</taxon>
        <taxon>Tracheophyta</taxon>
        <taxon>Spermatophyta</taxon>
        <taxon>Magnoliopsida</taxon>
        <taxon>eudicotyledons</taxon>
        <taxon>Gunneridae</taxon>
        <taxon>Pentapetalae</taxon>
        <taxon>rosids</taxon>
        <taxon>malvids</taxon>
        <taxon>Brassicales</taxon>
        <taxon>Brassicaceae</taxon>
        <taxon>Brassiceae</taxon>
        <taxon>Brassica</taxon>
    </lineage>
</organism>
<comment type="caution">
    <text evidence="1">The sequence shown here is derived from an EMBL/GenBank/DDBJ whole genome shotgun (WGS) entry which is preliminary data.</text>
</comment>
<gene>
    <name evidence="1" type="ORF">Bca52824_034823</name>
</gene>
<proteinExistence type="predicted"/>
<dbReference type="EMBL" id="JAAMPC010000008">
    <property type="protein sequence ID" value="KAG2298351.1"/>
    <property type="molecule type" value="Genomic_DNA"/>
</dbReference>
<evidence type="ECO:0000313" key="2">
    <source>
        <dbReference type="Proteomes" id="UP000886595"/>
    </source>
</evidence>
<accession>A0A8X7V260</accession>
<sequence length="57" mass="6335">MNMRAVRPFRQYAESFKKMVHMSSSSSGVGGRLAFRRSIIATSTSSLLVAWGLKSVR</sequence>